<comment type="pathway">
    <text evidence="6 14">Cofactor biosynthesis; adenosylcobalamin biosynthesis; adenosylcobalamin from cob(II)yrinate a,c-diamide: step 5/7.</text>
</comment>
<evidence type="ECO:0000256" key="15">
    <source>
        <dbReference type="PIRSR" id="PIRSR006135-1"/>
    </source>
</evidence>
<feature type="binding site" evidence="16">
    <location>
        <position position="87"/>
    </location>
    <ligand>
        <name>GTP</name>
        <dbReference type="ChEBI" id="CHEBI:37565"/>
    </ligand>
</feature>
<gene>
    <name evidence="17" type="primary">cobP</name>
    <name evidence="17" type="ORF">VTH8203_01224</name>
</gene>
<dbReference type="EMBL" id="OANU01000011">
    <property type="protein sequence ID" value="SNX47609.1"/>
    <property type="molecule type" value="Genomic_DNA"/>
</dbReference>
<keyword evidence="18" id="KW-1185">Reference proteome</keyword>
<evidence type="ECO:0000256" key="4">
    <source>
        <dbReference type="ARBA" id="ARBA00003889"/>
    </source>
</evidence>
<dbReference type="SUPFAM" id="SSF52540">
    <property type="entry name" value="P-loop containing nucleoside triphosphate hydrolases"/>
    <property type="match status" value="1"/>
</dbReference>
<dbReference type="EC" id="2.7.1.156" evidence="14"/>
<proteinExistence type="inferred from homology"/>
<evidence type="ECO:0000313" key="18">
    <source>
        <dbReference type="Proteomes" id="UP000219336"/>
    </source>
</evidence>
<keyword evidence="11 14" id="KW-0418">Kinase</keyword>
<comment type="pathway">
    <text evidence="5 14">Cofactor biosynthesis; adenosylcobalamin biosynthesis; adenosylcobalamin from cob(II)yrinate a,c-diamide: step 6/7.</text>
</comment>
<evidence type="ECO:0000256" key="9">
    <source>
        <dbReference type="ARBA" id="ARBA00022679"/>
    </source>
</evidence>
<keyword evidence="10 14" id="KW-0547">Nucleotide-binding</keyword>
<dbReference type="PANTHER" id="PTHR34848:SF1">
    <property type="entry name" value="BIFUNCTIONAL ADENOSYLCOBALAMIN BIOSYNTHESIS PROTEIN COBU"/>
    <property type="match status" value="1"/>
</dbReference>
<evidence type="ECO:0000256" key="8">
    <source>
        <dbReference type="ARBA" id="ARBA00022573"/>
    </source>
</evidence>
<dbReference type="Gene3D" id="3.40.50.300">
    <property type="entry name" value="P-loop containing nucleotide triphosphate hydrolases"/>
    <property type="match status" value="1"/>
</dbReference>
<feature type="binding site" evidence="16">
    <location>
        <begin position="8"/>
        <end position="15"/>
    </location>
    <ligand>
        <name>GTP</name>
        <dbReference type="ChEBI" id="CHEBI:37565"/>
    </ligand>
</feature>
<comment type="catalytic activity">
    <reaction evidence="1 14">
        <text>adenosylcob(III)inamide + ATP = adenosylcob(III)inamide phosphate + ADP + H(+)</text>
        <dbReference type="Rhea" id="RHEA:15769"/>
        <dbReference type="ChEBI" id="CHEBI:2480"/>
        <dbReference type="ChEBI" id="CHEBI:15378"/>
        <dbReference type="ChEBI" id="CHEBI:30616"/>
        <dbReference type="ChEBI" id="CHEBI:58502"/>
        <dbReference type="ChEBI" id="CHEBI:456216"/>
        <dbReference type="EC" id="2.7.1.156"/>
    </reaction>
</comment>
<dbReference type="UniPathway" id="UPA00148">
    <property type="reaction ID" value="UER00236"/>
</dbReference>
<dbReference type="Proteomes" id="UP000219336">
    <property type="component" value="Unassembled WGS sequence"/>
</dbReference>
<organism evidence="17 18">
    <name type="scientific">Vibrio thalassae</name>
    <dbReference type="NCBI Taxonomy" id="1243014"/>
    <lineage>
        <taxon>Bacteria</taxon>
        <taxon>Pseudomonadati</taxon>
        <taxon>Pseudomonadota</taxon>
        <taxon>Gammaproteobacteria</taxon>
        <taxon>Vibrionales</taxon>
        <taxon>Vibrionaceae</taxon>
        <taxon>Vibrio</taxon>
    </lineage>
</organism>
<name>A0A240EHE4_9VIBR</name>
<sequence length="178" mass="19804">MSVELILGGARSGKSSFAEHRVAELINNSENLTKHYVATSEAIDEEMSARIAHHRSQRGLGWQEWECPLELATLLSTFSRSDIVLIDCLTLWLNNHIFYLTDDCDDLRLMEEINVLVKALDQCQARVIVVSNEVGLGIVPMGQVSRLFVDNGGRMNQQIAKIAEKVVFVAAGLPLILK</sequence>
<evidence type="ECO:0000256" key="12">
    <source>
        <dbReference type="ARBA" id="ARBA00022840"/>
    </source>
</evidence>
<feature type="binding site" evidence="16">
    <location>
        <position position="66"/>
    </location>
    <ligand>
        <name>GTP</name>
        <dbReference type="ChEBI" id="CHEBI:37565"/>
    </ligand>
</feature>
<comment type="catalytic activity">
    <reaction evidence="3">
        <text>adenosylcob(III)inamide + GTP = adenosylcob(III)inamide phosphate + GDP + H(+)</text>
        <dbReference type="Rhea" id="RHEA:15765"/>
        <dbReference type="ChEBI" id="CHEBI:2480"/>
        <dbReference type="ChEBI" id="CHEBI:15378"/>
        <dbReference type="ChEBI" id="CHEBI:37565"/>
        <dbReference type="ChEBI" id="CHEBI:58189"/>
        <dbReference type="ChEBI" id="CHEBI:58502"/>
        <dbReference type="EC" id="2.7.1.156"/>
    </reaction>
</comment>
<dbReference type="GO" id="GO:0008820">
    <property type="term" value="F:cobinamide phosphate guanylyltransferase activity"/>
    <property type="evidence" value="ECO:0007669"/>
    <property type="project" value="UniProtKB-UniRule"/>
</dbReference>
<dbReference type="GO" id="GO:0009236">
    <property type="term" value="P:cobalamin biosynthetic process"/>
    <property type="evidence" value="ECO:0007669"/>
    <property type="project" value="UniProtKB-UniRule"/>
</dbReference>
<evidence type="ECO:0000256" key="6">
    <source>
        <dbReference type="ARBA" id="ARBA00005159"/>
    </source>
</evidence>
<evidence type="ECO:0000256" key="7">
    <source>
        <dbReference type="ARBA" id="ARBA00007490"/>
    </source>
</evidence>
<keyword evidence="12 14" id="KW-0067">ATP-binding</keyword>
<evidence type="ECO:0000256" key="11">
    <source>
        <dbReference type="ARBA" id="ARBA00022777"/>
    </source>
</evidence>
<dbReference type="GO" id="GO:0043752">
    <property type="term" value="F:adenosylcobinamide kinase activity"/>
    <property type="evidence" value="ECO:0007669"/>
    <property type="project" value="UniProtKB-EC"/>
</dbReference>
<feature type="binding site" evidence="16">
    <location>
        <begin position="38"/>
        <end position="40"/>
    </location>
    <ligand>
        <name>GTP</name>
        <dbReference type="ChEBI" id="CHEBI:37565"/>
    </ligand>
</feature>
<reference evidence="18" key="1">
    <citation type="submission" date="2016-06" db="EMBL/GenBank/DDBJ databases">
        <authorList>
            <person name="Rodrigo-Torres L."/>
            <person name="Arahal R.D."/>
            <person name="Lucena T."/>
        </authorList>
    </citation>
    <scope>NUCLEOTIDE SEQUENCE [LARGE SCALE GENOMIC DNA]</scope>
    <source>
        <strain evidence="18">CECT8203</strain>
    </source>
</reference>
<dbReference type="OrthoDB" id="9788370at2"/>
<feature type="binding site" evidence="16">
    <location>
        <begin position="55"/>
        <end position="58"/>
    </location>
    <ligand>
        <name>GTP</name>
        <dbReference type="ChEBI" id="CHEBI:37565"/>
    </ligand>
</feature>
<dbReference type="NCBIfam" id="NF004469">
    <property type="entry name" value="PRK05800.1"/>
    <property type="match status" value="1"/>
</dbReference>
<evidence type="ECO:0000256" key="3">
    <source>
        <dbReference type="ARBA" id="ARBA00001522"/>
    </source>
</evidence>
<dbReference type="InterPro" id="IPR003203">
    <property type="entry name" value="CobU/CobP"/>
</dbReference>
<protein>
    <recommendedName>
        <fullName evidence="14">Bifunctional adenosylcobalamin biosynthesis protein</fullName>
        <ecNumber evidence="14">2.7.1.156</ecNumber>
        <ecNumber evidence="14">2.7.7.62</ecNumber>
    </recommendedName>
</protein>
<dbReference type="GO" id="GO:0005524">
    <property type="term" value="F:ATP binding"/>
    <property type="evidence" value="ECO:0007669"/>
    <property type="project" value="UniProtKB-UniRule"/>
</dbReference>
<evidence type="ECO:0000313" key="17">
    <source>
        <dbReference type="EMBL" id="SNX47609.1"/>
    </source>
</evidence>
<evidence type="ECO:0000256" key="1">
    <source>
        <dbReference type="ARBA" id="ARBA00000312"/>
    </source>
</evidence>
<keyword evidence="9 14" id="KW-0808">Transferase</keyword>
<evidence type="ECO:0000256" key="16">
    <source>
        <dbReference type="PIRSR" id="PIRSR006135-2"/>
    </source>
</evidence>
<comment type="function">
    <text evidence="4 14">Catalyzes ATP-dependent phosphorylation of adenosylcobinamide and addition of GMP to adenosylcobinamide phosphate.</text>
</comment>
<dbReference type="CDD" id="cd00544">
    <property type="entry name" value="CobU"/>
    <property type="match status" value="1"/>
</dbReference>
<dbReference type="InterPro" id="IPR027417">
    <property type="entry name" value="P-loop_NTPase"/>
</dbReference>
<dbReference type="PIRSF" id="PIRSF006135">
    <property type="entry name" value="CobU"/>
    <property type="match status" value="1"/>
</dbReference>
<evidence type="ECO:0000256" key="2">
    <source>
        <dbReference type="ARBA" id="ARBA00000711"/>
    </source>
</evidence>
<dbReference type="AlphaFoldDB" id="A0A240EHE4"/>
<comment type="catalytic activity">
    <reaction evidence="2 14">
        <text>adenosylcob(III)inamide phosphate + GTP + H(+) = adenosylcob(III)inamide-GDP + diphosphate</text>
        <dbReference type="Rhea" id="RHEA:22712"/>
        <dbReference type="ChEBI" id="CHEBI:15378"/>
        <dbReference type="ChEBI" id="CHEBI:33019"/>
        <dbReference type="ChEBI" id="CHEBI:37565"/>
        <dbReference type="ChEBI" id="CHEBI:58502"/>
        <dbReference type="ChEBI" id="CHEBI:60487"/>
        <dbReference type="EC" id="2.7.7.62"/>
    </reaction>
</comment>
<dbReference type="Pfam" id="PF02283">
    <property type="entry name" value="CobU"/>
    <property type="match status" value="1"/>
</dbReference>
<feature type="active site" description="GMP-histidine intermediate" evidence="15">
    <location>
        <position position="54"/>
    </location>
</feature>
<dbReference type="GO" id="GO:0005525">
    <property type="term" value="F:GTP binding"/>
    <property type="evidence" value="ECO:0007669"/>
    <property type="project" value="UniProtKB-UniRule"/>
</dbReference>
<evidence type="ECO:0000256" key="5">
    <source>
        <dbReference type="ARBA" id="ARBA00004692"/>
    </source>
</evidence>
<dbReference type="EC" id="2.7.7.62" evidence="14"/>
<comment type="similarity">
    <text evidence="7 14">Belongs to the CobU/CobP family.</text>
</comment>
<evidence type="ECO:0000256" key="10">
    <source>
        <dbReference type="ARBA" id="ARBA00022741"/>
    </source>
</evidence>
<evidence type="ECO:0000256" key="14">
    <source>
        <dbReference type="PIRNR" id="PIRNR006135"/>
    </source>
</evidence>
<dbReference type="RefSeq" id="WP_096992868.1">
    <property type="nucleotide sequence ID" value="NZ_JBHSII010000001.1"/>
</dbReference>
<evidence type="ECO:0000256" key="13">
    <source>
        <dbReference type="ARBA" id="ARBA00023134"/>
    </source>
</evidence>
<keyword evidence="13 14" id="KW-0342">GTP-binding</keyword>
<keyword evidence="8 14" id="KW-0169">Cobalamin biosynthesis</keyword>
<accession>A0A240EHE4</accession>
<dbReference type="PANTHER" id="PTHR34848">
    <property type="match status" value="1"/>
</dbReference>